<keyword evidence="3" id="KW-1185">Reference proteome</keyword>
<dbReference type="Pfam" id="PF12802">
    <property type="entry name" value="MarR_2"/>
    <property type="match status" value="1"/>
</dbReference>
<dbReference type="RefSeq" id="WP_127691588.1">
    <property type="nucleotide sequence ID" value="NZ_RZUL01000005.1"/>
</dbReference>
<dbReference type="PANTHER" id="PTHR33164">
    <property type="entry name" value="TRANSCRIPTIONAL REGULATOR, MARR FAMILY"/>
    <property type="match status" value="1"/>
</dbReference>
<dbReference type="OrthoDB" id="9812268at2"/>
<gene>
    <name evidence="2" type="ORF">ENE74_14240</name>
</gene>
<dbReference type="InterPro" id="IPR039422">
    <property type="entry name" value="MarR/SlyA-like"/>
</dbReference>
<proteinExistence type="predicted"/>
<dbReference type="EMBL" id="RZUL01000005">
    <property type="protein sequence ID" value="RVT39891.1"/>
    <property type="molecule type" value="Genomic_DNA"/>
</dbReference>
<evidence type="ECO:0000313" key="2">
    <source>
        <dbReference type="EMBL" id="RVT39891.1"/>
    </source>
</evidence>
<name>A0A437J548_9SPHN</name>
<dbReference type="SUPFAM" id="SSF46785">
    <property type="entry name" value="Winged helix' DNA-binding domain"/>
    <property type="match status" value="1"/>
</dbReference>
<accession>A0A437J548</accession>
<dbReference type="PANTHER" id="PTHR33164:SF43">
    <property type="entry name" value="HTH-TYPE TRANSCRIPTIONAL REPRESSOR YETL"/>
    <property type="match status" value="1"/>
</dbReference>
<dbReference type="Gene3D" id="1.10.10.10">
    <property type="entry name" value="Winged helix-like DNA-binding domain superfamily/Winged helix DNA-binding domain"/>
    <property type="match status" value="1"/>
</dbReference>
<dbReference type="AlphaFoldDB" id="A0A437J548"/>
<dbReference type="GO" id="GO:0003700">
    <property type="term" value="F:DNA-binding transcription factor activity"/>
    <property type="evidence" value="ECO:0007669"/>
    <property type="project" value="InterPro"/>
</dbReference>
<dbReference type="SMART" id="SM00347">
    <property type="entry name" value="HTH_MARR"/>
    <property type="match status" value="1"/>
</dbReference>
<reference evidence="2 3" key="1">
    <citation type="submission" date="2019-01" db="EMBL/GenBank/DDBJ databases">
        <authorList>
            <person name="Chen W.-M."/>
        </authorList>
    </citation>
    <scope>NUCLEOTIDE SEQUENCE [LARGE SCALE GENOMIC DNA]</scope>
    <source>
        <strain evidence="2 3">TLA-22</strain>
    </source>
</reference>
<evidence type="ECO:0000313" key="3">
    <source>
        <dbReference type="Proteomes" id="UP000282977"/>
    </source>
</evidence>
<dbReference type="InterPro" id="IPR000835">
    <property type="entry name" value="HTH_MarR-typ"/>
</dbReference>
<comment type="caution">
    <text evidence="2">The sequence shown here is derived from an EMBL/GenBank/DDBJ whole genome shotgun (WGS) entry which is preliminary data.</text>
</comment>
<sequence>MEAQATKTSPQGERRPSPALDRWMQTLVDYVRSGEPDLTNRQMALMMMVYVQPGPHTVRGLADALNVSKPVITRALNKLSALSYLRRERDVADRRNIFVARTVKGADFLDGFDAFIAGTLRDDRSKNRHTENRHSGRAA</sequence>
<evidence type="ECO:0000259" key="1">
    <source>
        <dbReference type="SMART" id="SM00347"/>
    </source>
</evidence>
<protein>
    <submittedName>
        <fullName evidence="2">MarR family transcriptional regulator</fullName>
    </submittedName>
</protein>
<dbReference type="InterPro" id="IPR036388">
    <property type="entry name" value="WH-like_DNA-bd_sf"/>
</dbReference>
<dbReference type="GO" id="GO:0006950">
    <property type="term" value="P:response to stress"/>
    <property type="evidence" value="ECO:0007669"/>
    <property type="project" value="TreeGrafter"/>
</dbReference>
<organism evidence="2 3">
    <name type="scientific">Sphingobium algorifonticola</name>
    <dbReference type="NCBI Taxonomy" id="2008318"/>
    <lineage>
        <taxon>Bacteria</taxon>
        <taxon>Pseudomonadati</taxon>
        <taxon>Pseudomonadota</taxon>
        <taxon>Alphaproteobacteria</taxon>
        <taxon>Sphingomonadales</taxon>
        <taxon>Sphingomonadaceae</taxon>
        <taxon>Sphingobium</taxon>
    </lineage>
</organism>
<feature type="domain" description="HTH marR-type" evidence="1">
    <location>
        <begin position="31"/>
        <end position="134"/>
    </location>
</feature>
<dbReference type="Proteomes" id="UP000282977">
    <property type="component" value="Unassembled WGS sequence"/>
</dbReference>
<dbReference type="InterPro" id="IPR036390">
    <property type="entry name" value="WH_DNA-bd_sf"/>
</dbReference>